<proteinExistence type="predicted"/>
<protein>
    <submittedName>
        <fullName evidence="2">Rhinocladiella mackenziei CBS 650.93 unplaced genomic scaffold supercont1.1, whole genome shotgun sequence</fullName>
    </submittedName>
</protein>
<keyword evidence="3" id="KW-1185">Reference proteome</keyword>
<feature type="compositionally biased region" description="Polar residues" evidence="1">
    <location>
        <begin position="170"/>
        <end position="180"/>
    </location>
</feature>
<gene>
    <name evidence="2" type="ORF">Z518_00087</name>
</gene>
<dbReference type="STRING" id="1442369.A0A0D2IST4"/>
<dbReference type="Proteomes" id="UP000053617">
    <property type="component" value="Unassembled WGS sequence"/>
</dbReference>
<sequence length="180" mass="20258">MRSEGARQVAARSDSPSAMFARGIRHSGSSAITFEDSILIRALPHLADDYILGSDDFRNDDGSFNDNPDAGLRLFLEDFANGALTEKFHTPKDSTFISAESFHRYLNDAEERASFVKQRRGMVDPRMVPLTKRRRSSTPPEDLDQTREQAFQDEEERAAKRHEQDDLSCRASSTSEPDSS</sequence>
<name>A0A0D2IST4_9EURO</name>
<dbReference type="RefSeq" id="XP_013276145.1">
    <property type="nucleotide sequence ID" value="XM_013420691.1"/>
</dbReference>
<accession>A0A0D2IST4</accession>
<dbReference type="HOGENOM" id="CLU_1497022_0_0_1"/>
<dbReference type="EMBL" id="KN847475">
    <property type="protein sequence ID" value="KIX09009.1"/>
    <property type="molecule type" value="Genomic_DNA"/>
</dbReference>
<reference evidence="2 3" key="1">
    <citation type="submission" date="2015-01" db="EMBL/GenBank/DDBJ databases">
        <title>The Genome Sequence of Rhinocladiella mackenzie CBS 650.93.</title>
        <authorList>
            <consortium name="The Broad Institute Genomics Platform"/>
            <person name="Cuomo C."/>
            <person name="de Hoog S."/>
            <person name="Gorbushina A."/>
            <person name="Stielow B."/>
            <person name="Teixiera M."/>
            <person name="Abouelleil A."/>
            <person name="Chapman S.B."/>
            <person name="Priest M."/>
            <person name="Young S.K."/>
            <person name="Wortman J."/>
            <person name="Nusbaum C."/>
            <person name="Birren B."/>
        </authorList>
    </citation>
    <scope>NUCLEOTIDE SEQUENCE [LARGE SCALE GENOMIC DNA]</scope>
    <source>
        <strain evidence="2 3">CBS 650.93</strain>
    </source>
</reference>
<feature type="compositionally biased region" description="Basic and acidic residues" evidence="1">
    <location>
        <begin position="157"/>
        <end position="168"/>
    </location>
</feature>
<evidence type="ECO:0000313" key="3">
    <source>
        <dbReference type="Proteomes" id="UP000053617"/>
    </source>
</evidence>
<evidence type="ECO:0000313" key="2">
    <source>
        <dbReference type="EMBL" id="KIX09009.1"/>
    </source>
</evidence>
<evidence type="ECO:0000256" key="1">
    <source>
        <dbReference type="SAM" id="MobiDB-lite"/>
    </source>
</evidence>
<dbReference type="VEuPathDB" id="FungiDB:Z518_00087"/>
<feature type="region of interest" description="Disordered" evidence="1">
    <location>
        <begin position="129"/>
        <end position="180"/>
    </location>
</feature>
<dbReference type="AlphaFoldDB" id="A0A0D2IST4"/>
<organism evidence="2 3">
    <name type="scientific">Rhinocladiella mackenziei CBS 650.93</name>
    <dbReference type="NCBI Taxonomy" id="1442369"/>
    <lineage>
        <taxon>Eukaryota</taxon>
        <taxon>Fungi</taxon>
        <taxon>Dikarya</taxon>
        <taxon>Ascomycota</taxon>
        <taxon>Pezizomycotina</taxon>
        <taxon>Eurotiomycetes</taxon>
        <taxon>Chaetothyriomycetidae</taxon>
        <taxon>Chaetothyriales</taxon>
        <taxon>Herpotrichiellaceae</taxon>
        <taxon>Rhinocladiella</taxon>
    </lineage>
</organism>
<dbReference type="OrthoDB" id="3485856at2759"/>
<dbReference type="GeneID" id="25288158"/>